<dbReference type="AlphaFoldDB" id="A0A9Q5D9V5"/>
<dbReference type="Proteomes" id="UP000281028">
    <property type="component" value="Unassembled WGS sequence"/>
</dbReference>
<keyword evidence="2" id="KW-0472">Membrane</keyword>
<evidence type="ECO:0000313" key="3">
    <source>
        <dbReference type="EMBL" id="NSL90269.1"/>
    </source>
</evidence>
<name>A0A9Q5D9V5_9BACT</name>
<evidence type="ECO:0000313" key="4">
    <source>
        <dbReference type="Proteomes" id="UP000281028"/>
    </source>
</evidence>
<feature type="coiled-coil region" evidence="1">
    <location>
        <begin position="175"/>
        <end position="202"/>
    </location>
</feature>
<keyword evidence="4" id="KW-1185">Reference proteome</keyword>
<dbReference type="EMBL" id="RIAR02000001">
    <property type="protein sequence ID" value="NSL90269.1"/>
    <property type="molecule type" value="Genomic_DNA"/>
</dbReference>
<keyword evidence="2" id="KW-1133">Transmembrane helix</keyword>
<keyword evidence="1" id="KW-0175">Coiled coil</keyword>
<proteinExistence type="predicted"/>
<gene>
    <name evidence="3" type="ORF">ECE50_025775</name>
</gene>
<dbReference type="OrthoDB" id="1426471at2"/>
<dbReference type="RefSeq" id="WP_127044291.1">
    <property type="nucleotide sequence ID" value="NZ_JAABOK010000005.1"/>
</dbReference>
<sequence length="275" mass="31237">MKYLVCDSCGHANALKSEYLTFCDECGKKLPHTFAEWRKLHPMATFPEYRESVGIAIKEKKTNAIGAWMKQQLQPANRGKVILFFSLVLVLMATAGTLFGKRAVFSLFYAKVPKSSLYSSWQTATIGRQAVEISTPVKLWIHDQPLNKELAQHVEYAKSYRNEDGQGIQIEVDMYTYHENIVNNLENAVEEAHNEMQLSGQAADIRCKSVPVLISGMQGQLEEGNYLYKGAIRLAFRNLVMVRGNSRWCIHISYRDDDEVAQQVAQRVLKSVKIK</sequence>
<protein>
    <submittedName>
        <fullName evidence="3">Uncharacterized protein</fullName>
    </submittedName>
</protein>
<feature type="transmembrane region" description="Helical" evidence="2">
    <location>
        <begin position="81"/>
        <end position="100"/>
    </location>
</feature>
<evidence type="ECO:0000256" key="2">
    <source>
        <dbReference type="SAM" id="Phobius"/>
    </source>
</evidence>
<organism evidence="3 4">
    <name type="scientific">Chitinophaga solisilvae</name>
    <dbReference type="NCBI Taxonomy" id="1233460"/>
    <lineage>
        <taxon>Bacteria</taxon>
        <taxon>Pseudomonadati</taxon>
        <taxon>Bacteroidota</taxon>
        <taxon>Chitinophagia</taxon>
        <taxon>Chitinophagales</taxon>
        <taxon>Chitinophagaceae</taxon>
        <taxon>Chitinophaga</taxon>
    </lineage>
</organism>
<comment type="caution">
    <text evidence="3">The sequence shown here is derived from an EMBL/GenBank/DDBJ whole genome shotgun (WGS) entry which is preliminary data.</text>
</comment>
<accession>A0A9Q5D9V5</accession>
<keyword evidence="2" id="KW-0812">Transmembrane</keyword>
<reference evidence="3" key="1">
    <citation type="submission" date="2020-05" db="EMBL/GenBank/DDBJ databases">
        <title>Chitinophaga laudate sp. nov., isolated from a tropical peat swamp.</title>
        <authorList>
            <person name="Goh C.B.S."/>
            <person name="Lee M.S."/>
            <person name="Parimannan S."/>
            <person name="Pasbakhsh P."/>
            <person name="Yule C.M."/>
            <person name="Rajandas H."/>
            <person name="Loke S."/>
            <person name="Croft L."/>
            <person name="Tan J.B.L."/>
        </authorList>
    </citation>
    <scope>NUCLEOTIDE SEQUENCE</scope>
    <source>
        <strain evidence="3">Mgbs1</strain>
    </source>
</reference>
<evidence type="ECO:0000256" key="1">
    <source>
        <dbReference type="SAM" id="Coils"/>
    </source>
</evidence>